<dbReference type="Proteomes" id="UP000013097">
    <property type="component" value="Unassembled WGS sequence"/>
</dbReference>
<evidence type="ECO:0000313" key="2">
    <source>
        <dbReference type="Proteomes" id="UP000013097"/>
    </source>
</evidence>
<organism evidence="1 2">
    <name type="scientific">Clostridium thermobutyricum</name>
    <dbReference type="NCBI Taxonomy" id="29372"/>
    <lineage>
        <taxon>Bacteria</taxon>
        <taxon>Bacillati</taxon>
        <taxon>Bacillota</taxon>
        <taxon>Clostridia</taxon>
        <taxon>Eubacteriales</taxon>
        <taxon>Clostridiaceae</taxon>
        <taxon>Clostridium</taxon>
    </lineage>
</organism>
<evidence type="ECO:0000313" key="1">
    <source>
        <dbReference type="EMBL" id="ENY99733.1"/>
    </source>
</evidence>
<comment type="caution">
    <text evidence="1">The sequence shown here is derived from an EMBL/GenBank/DDBJ whole genome shotgun (WGS) entry which is preliminary data.</text>
</comment>
<proteinExistence type="predicted"/>
<dbReference type="EMBL" id="AGYT01000019">
    <property type="protein sequence ID" value="ENY99733.1"/>
    <property type="molecule type" value="Genomic_DNA"/>
</dbReference>
<dbReference type="RefSeq" id="WP_002599310.1">
    <property type="nucleotide sequence ID" value="NZ_KB850958.1"/>
</dbReference>
<accession>N9XV00</accession>
<reference evidence="1 2" key="1">
    <citation type="submission" date="2013-01" db="EMBL/GenBank/DDBJ databases">
        <title>The Genome Sequence of Clostridium colicanis 209318.</title>
        <authorList>
            <consortium name="The Broad Institute Genome Sequencing Platform"/>
            <person name="Earl A."/>
            <person name="Ward D."/>
            <person name="Feldgarden M."/>
            <person name="Gevers D."/>
            <person name="Courvalin P."/>
            <person name="Lambert T."/>
            <person name="Walker B."/>
            <person name="Young S.K."/>
            <person name="Zeng Q."/>
            <person name="Gargeya S."/>
            <person name="Fitzgerald M."/>
            <person name="Haas B."/>
            <person name="Abouelleil A."/>
            <person name="Alvarado L."/>
            <person name="Arachchi H.M."/>
            <person name="Berlin A.M."/>
            <person name="Chapman S.B."/>
            <person name="Dewar J."/>
            <person name="Goldberg J."/>
            <person name="Griggs A."/>
            <person name="Gujja S."/>
            <person name="Hansen M."/>
            <person name="Howarth C."/>
            <person name="Imamovic A."/>
            <person name="Larimer J."/>
            <person name="McCowan C."/>
            <person name="Murphy C."/>
            <person name="Neiman D."/>
            <person name="Pearson M."/>
            <person name="Priest M."/>
            <person name="Roberts A."/>
            <person name="Saif S."/>
            <person name="Shea T."/>
            <person name="Sisk P."/>
            <person name="Sykes S."/>
            <person name="Wortman J."/>
            <person name="Nusbaum C."/>
            <person name="Birren B."/>
        </authorList>
    </citation>
    <scope>NUCLEOTIDE SEQUENCE [LARGE SCALE GENOMIC DNA]</scope>
    <source>
        <strain evidence="1 2">209318</strain>
    </source>
</reference>
<name>N9XV00_9CLOT</name>
<dbReference type="AlphaFoldDB" id="N9XV00"/>
<protein>
    <submittedName>
        <fullName evidence="1">Uncharacterized protein</fullName>
    </submittedName>
</protein>
<keyword evidence="2" id="KW-1185">Reference proteome</keyword>
<gene>
    <name evidence="1" type="ORF">HMPREF1092_02869</name>
</gene>
<dbReference type="HOGENOM" id="CLU_2615770_0_0_9"/>
<sequence>MMKLKQDSGGEGVLFHILREDYFHILDGARIIQNKNGVKYYAGSQTDFPMSGNNPQLQEYHVMLREAYNVLNTIKQIN</sequence>
<dbReference type="PATRIC" id="fig|999411.4.peg.2786"/>